<accession>A0A517LVH0</accession>
<name>A0A517LVH0_9BACT</name>
<dbReference type="KEGG" id="ruv:EC9_07820"/>
<proteinExistence type="predicted"/>
<dbReference type="InterPro" id="IPR023447">
    <property type="entry name" value="ForMFR_H4MPT_ForTrfase_fd-like"/>
</dbReference>
<dbReference type="Proteomes" id="UP000319557">
    <property type="component" value="Chromosome"/>
</dbReference>
<keyword evidence="2" id="KW-1185">Reference proteome</keyword>
<organism evidence="1 2">
    <name type="scientific">Rosistilla ulvae</name>
    <dbReference type="NCBI Taxonomy" id="1930277"/>
    <lineage>
        <taxon>Bacteria</taxon>
        <taxon>Pseudomonadati</taxon>
        <taxon>Planctomycetota</taxon>
        <taxon>Planctomycetia</taxon>
        <taxon>Pirellulales</taxon>
        <taxon>Pirellulaceae</taxon>
        <taxon>Rosistilla</taxon>
    </lineage>
</organism>
<evidence type="ECO:0000313" key="1">
    <source>
        <dbReference type="EMBL" id="QDS86609.1"/>
    </source>
</evidence>
<reference evidence="1 2" key="1">
    <citation type="submission" date="2019-02" db="EMBL/GenBank/DDBJ databases">
        <title>Deep-cultivation of Planctomycetes and their phenomic and genomic characterization uncovers novel biology.</title>
        <authorList>
            <person name="Wiegand S."/>
            <person name="Jogler M."/>
            <person name="Boedeker C."/>
            <person name="Pinto D."/>
            <person name="Vollmers J."/>
            <person name="Rivas-Marin E."/>
            <person name="Kohn T."/>
            <person name="Peeters S.H."/>
            <person name="Heuer A."/>
            <person name="Rast P."/>
            <person name="Oberbeckmann S."/>
            <person name="Bunk B."/>
            <person name="Jeske O."/>
            <person name="Meyerdierks A."/>
            <person name="Storesund J.E."/>
            <person name="Kallscheuer N."/>
            <person name="Luecker S."/>
            <person name="Lage O.M."/>
            <person name="Pohl T."/>
            <person name="Merkel B.J."/>
            <person name="Hornburger P."/>
            <person name="Mueller R.-W."/>
            <person name="Bruemmer F."/>
            <person name="Labrenz M."/>
            <person name="Spormann A.M."/>
            <person name="Op den Camp H."/>
            <person name="Overmann J."/>
            <person name="Amann R."/>
            <person name="Jetten M.S.M."/>
            <person name="Mascher T."/>
            <person name="Medema M.H."/>
            <person name="Devos D.P."/>
            <person name="Kaster A.-K."/>
            <person name="Ovreas L."/>
            <person name="Rohde M."/>
            <person name="Galperin M.Y."/>
            <person name="Jogler C."/>
        </authorList>
    </citation>
    <scope>NUCLEOTIDE SEQUENCE [LARGE SCALE GENOMIC DNA]</scope>
    <source>
        <strain evidence="1 2">EC9</strain>
    </source>
</reference>
<dbReference type="GO" id="GO:0016740">
    <property type="term" value="F:transferase activity"/>
    <property type="evidence" value="ECO:0007669"/>
    <property type="project" value="UniProtKB-KW"/>
</dbReference>
<dbReference type="AlphaFoldDB" id="A0A517LVH0"/>
<dbReference type="EMBL" id="CP036261">
    <property type="protein sequence ID" value="QDS86609.1"/>
    <property type="molecule type" value="Genomic_DNA"/>
</dbReference>
<sequence length="120" mass="12869">MPDRKSIVGDTYAEGFRGNYGAYGSPLTMKNGCGIVLTQSRDTSCITIMCDCEAGSAETPELIRIAAGNYDGRLGKSFAHLHELFGPMRPLEASAAGRIGFDFPASNDYGGVIAPKRFIR</sequence>
<protein>
    <submittedName>
        <fullName evidence="1">Formylmethanofuran--tetrahydromethanopterin formyltransferase</fullName>
    </submittedName>
</protein>
<gene>
    <name evidence="1" type="ORF">EC9_07820</name>
</gene>
<evidence type="ECO:0000313" key="2">
    <source>
        <dbReference type="Proteomes" id="UP000319557"/>
    </source>
</evidence>
<keyword evidence="1" id="KW-0808">Transferase</keyword>
<dbReference type="Gene3D" id="3.30.70.520">
    <property type="match status" value="1"/>
</dbReference>